<comment type="caution">
    <text evidence="1">The sequence shown here is derived from an EMBL/GenBank/DDBJ whole genome shotgun (WGS) entry which is preliminary data.</text>
</comment>
<dbReference type="InterPro" id="IPR036894">
    <property type="entry name" value="YbaB-like_sf"/>
</dbReference>
<evidence type="ECO:0008006" key="3">
    <source>
        <dbReference type="Google" id="ProtNLM"/>
    </source>
</evidence>
<dbReference type="Gene3D" id="3.30.1310.10">
    <property type="entry name" value="Nucleoid-associated protein YbaB-like domain"/>
    <property type="match status" value="1"/>
</dbReference>
<dbReference type="SUPFAM" id="SSF82607">
    <property type="entry name" value="YbaB-like"/>
    <property type="match status" value="1"/>
</dbReference>
<proteinExistence type="predicted"/>
<reference evidence="1 2" key="1">
    <citation type="submission" date="2019-10" db="EMBL/GenBank/DDBJ databases">
        <title>Nocardia macrotermitis sp. nov. and Nocardia aurantia sp. nov., isolated from the gut of fungus growing-termite Macrotermes natalensis.</title>
        <authorList>
            <person name="Benndorf R."/>
            <person name="Schwitalla J."/>
            <person name="Martin K."/>
            <person name="De Beer W."/>
            <person name="Kaster A.-K."/>
            <person name="Vollmers J."/>
            <person name="Poulsen M."/>
            <person name="Beemelmanns C."/>
        </authorList>
    </citation>
    <scope>NUCLEOTIDE SEQUENCE [LARGE SCALE GENOMIC DNA]</scope>
    <source>
        <strain evidence="1 2">RB56</strain>
    </source>
</reference>
<dbReference type="AlphaFoldDB" id="A0A7K0DQ68"/>
<dbReference type="EMBL" id="WEGI01000007">
    <property type="protein sequence ID" value="MQY27915.1"/>
    <property type="molecule type" value="Genomic_DNA"/>
</dbReference>
<evidence type="ECO:0000313" key="2">
    <source>
        <dbReference type="Proteomes" id="UP000431401"/>
    </source>
</evidence>
<sequence length="175" mass="18380">MTGPVPVDNDAAKSQLADLVDLVRGGFTELAQAQQDRARLTASAHAGGRRVTVTVNADGVVIETTFADDIGELSFTEIAAAVTAAAQQAAERVRVAAAAIMAGVTRRQEQIPGFDELFPGTPDFIAMIPQPPVVSTAAPGSRERAAPDADAMVFTDVEEVDHDRGPQSLVAEDQW</sequence>
<name>A0A7K0DQ68_9NOCA</name>
<keyword evidence="2" id="KW-1185">Reference proteome</keyword>
<dbReference type="Proteomes" id="UP000431401">
    <property type="component" value="Unassembled WGS sequence"/>
</dbReference>
<gene>
    <name evidence="1" type="ORF">NRB56_34980</name>
</gene>
<dbReference type="RefSeq" id="WP_319943115.1">
    <property type="nucleotide sequence ID" value="NZ_WEGI01000007.1"/>
</dbReference>
<dbReference type="InterPro" id="IPR004401">
    <property type="entry name" value="YbaB/EbfC"/>
</dbReference>
<accession>A0A7K0DQ68</accession>
<organism evidence="1 2">
    <name type="scientific">Nocardia aurantia</name>
    <dbReference type="NCBI Taxonomy" id="2585199"/>
    <lineage>
        <taxon>Bacteria</taxon>
        <taxon>Bacillati</taxon>
        <taxon>Actinomycetota</taxon>
        <taxon>Actinomycetes</taxon>
        <taxon>Mycobacteriales</taxon>
        <taxon>Nocardiaceae</taxon>
        <taxon>Nocardia</taxon>
    </lineage>
</organism>
<evidence type="ECO:0000313" key="1">
    <source>
        <dbReference type="EMBL" id="MQY27915.1"/>
    </source>
</evidence>
<dbReference type="GO" id="GO:0003677">
    <property type="term" value="F:DNA binding"/>
    <property type="evidence" value="ECO:0007669"/>
    <property type="project" value="InterPro"/>
</dbReference>
<protein>
    <recommendedName>
        <fullName evidence="3">YbaB/EbfC family DNA-binding protein</fullName>
    </recommendedName>
</protein>
<dbReference type="Pfam" id="PF02575">
    <property type="entry name" value="YbaB_DNA_bd"/>
    <property type="match status" value="1"/>
</dbReference>